<dbReference type="AlphaFoldDB" id="A0A382IVD3"/>
<name>A0A382IVD3_9ZZZZ</name>
<gene>
    <name evidence="1" type="ORF">METZ01_LOCUS256648</name>
</gene>
<dbReference type="EMBL" id="UINC01069992">
    <property type="protein sequence ID" value="SVC03794.1"/>
    <property type="molecule type" value="Genomic_DNA"/>
</dbReference>
<evidence type="ECO:0000313" key="1">
    <source>
        <dbReference type="EMBL" id="SVC03794.1"/>
    </source>
</evidence>
<protein>
    <submittedName>
        <fullName evidence="1">Uncharacterized protein</fullName>
    </submittedName>
</protein>
<proteinExistence type="predicted"/>
<reference evidence="1" key="1">
    <citation type="submission" date="2018-05" db="EMBL/GenBank/DDBJ databases">
        <authorList>
            <person name="Lanie J.A."/>
            <person name="Ng W.-L."/>
            <person name="Kazmierczak K.M."/>
            <person name="Andrzejewski T.M."/>
            <person name="Davidsen T.M."/>
            <person name="Wayne K.J."/>
            <person name="Tettelin H."/>
            <person name="Glass J.I."/>
            <person name="Rusch D."/>
            <person name="Podicherti R."/>
            <person name="Tsui H.-C.T."/>
            <person name="Winkler M.E."/>
        </authorList>
    </citation>
    <scope>NUCLEOTIDE SEQUENCE</scope>
</reference>
<organism evidence="1">
    <name type="scientific">marine metagenome</name>
    <dbReference type="NCBI Taxonomy" id="408172"/>
    <lineage>
        <taxon>unclassified sequences</taxon>
        <taxon>metagenomes</taxon>
        <taxon>ecological metagenomes</taxon>
    </lineage>
</organism>
<sequence>MIAFPPDKIIGSRYESKRFSNFKNM</sequence>
<accession>A0A382IVD3</accession>